<sequence>MHFRPENNFRFRRDVVQLSYKSMRFRVTDEHIPFLFVAGFFFPKLEKIIGCGITAAVKTTDFASSISFTENSDGGCISSILRRRIASSIHTFPRVKY</sequence>
<dbReference type="Proteomes" id="UP001054837">
    <property type="component" value="Unassembled WGS sequence"/>
</dbReference>
<proteinExistence type="predicted"/>
<comment type="caution">
    <text evidence="1">The sequence shown here is derived from an EMBL/GenBank/DDBJ whole genome shotgun (WGS) entry which is preliminary data.</text>
</comment>
<protein>
    <submittedName>
        <fullName evidence="1">Uncharacterized protein</fullName>
    </submittedName>
</protein>
<evidence type="ECO:0000313" key="1">
    <source>
        <dbReference type="EMBL" id="GIY90570.1"/>
    </source>
</evidence>
<dbReference type="EMBL" id="BPLQ01015714">
    <property type="protein sequence ID" value="GIY90570.1"/>
    <property type="molecule type" value="Genomic_DNA"/>
</dbReference>
<reference evidence="1 2" key="1">
    <citation type="submission" date="2021-06" db="EMBL/GenBank/DDBJ databases">
        <title>Caerostris darwini draft genome.</title>
        <authorList>
            <person name="Kono N."/>
            <person name="Arakawa K."/>
        </authorList>
    </citation>
    <scope>NUCLEOTIDE SEQUENCE [LARGE SCALE GENOMIC DNA]</scope>
</reference>
<name>A0AAV4X9B9_9ARAC</name>
<gene>
    <name evidence="1" type="ORF">CDAR_562571</name>
</gene>
<evidence type="ECO:0000313" key="2">
    <source>
        <dbReference type="Proteomes" id="UP001054837"/>
    </source>
</evidence>
<organism evidence="1 2">
    <name type="scientific">Caerostris darwini</name>
    <dbReference type="NCBI Taxonomy" id="1538125"/>
    <lineage>
        <taxon>Eukaryota</taxon>
        <taxon>Metazoa</taxon>
        <taxon>Ecdysozoa</taxon>
        <taxon>Arthropoda</taxon>
        <taxon>Chelicerata</taxon>
        <taxon>Arachnida</taxon>
        <taxon>Araneae</taxon>
        <taxon>Araneomorphae</taxon>
        <taxon>Entelegynae</taxon>
        <taxon>Araneoidea</taxon>
        <taxon>Araneidae</taxon>
        <taxon>Caerostris</taxon>
    </lineage>
</organism>
<accession>A0AAV4X9B9</accession>
<dbReference type="AlphaFoldDB" id="A0AAV4X9B9"/>
<keyword evidence="2" id="KW-1185">Reference proteome</keyword>